<evidence type="ECO:0000259" key="6">
    <source>
        <dbReference type="PROSITE" id="PS50932"/>
    </source>
</evidence>
<gene>
    <name evidence="7" type="ORF">GQA70_19635</name>
</gene>
<dbReference type="Pfam" id="PF13377">
    <property type="entry name" value="Peripla_BP_3"/>
    <property type="match status" value="1"/>
</dbReference>
<dbReference type="PROSITE" id="PS50932">
    <property type="entry name" value="HTH_LACI_2"/>
    <property type="match status" value="1"/>
</dbReference>
<keyword evidence="2" id="KW-0805">Transcription regulation</keyword>
<evidence type="ECO:0000256" key="2">
    <source>
        <dbReference type="ARBA" id="ARBA00023015"/>
    </source>
</evidence>
<dbReference type="SMART" id="SM00354">
    <property type="entry name" value="HTH_LACI"/>
    <property type="match status" value="1"/>
</dbReference>
<proteinExistence type="predicted"/>
<geneLocation type="plasmid" evidence="7 8">
    <name>p-SCP1</name>
</geneLocation>
<dbReference type="CDD" id="cd01392">
    <property type="entry name" value="HTH_LacI"/>
    <property type="match status" value="1"/>
</dbReference>
<accession>A0ABX7FEK9</accession>
<feature type="compositionally biased region" description="Basic and acidic residues" evidence="5">
    <location>
        <begin position="1"/>
        <end position="18"/>
    </location>
</feature>
<organism evidence="7 8">
    <name type="scientific">Ponticoccus alexandrii</name>
    <dbReference type="NCBI Taxonomy" id="1943633"/>
    <lineage>
        <taxon>Bacteria</taxon>
        <taxon>Pseudomonadati</taxon>
        <taxon>Pseudomonadota</taxon>
        <taxon>Alphaproteobacteria</taxon>
        <taxon>Rhodobacterales</taxon>
        <taxon>Roseobacteraceae</taxon>
        <taxon>Ponticoccus</taxon>
    </lineage>
</organism>
<dbReference type="InterPro" id="IPR010982">
    <property type="entry name" value="Lambda_DNA-bd_dom_sf"/>
</dbReference>
<keyword evidence="7" id="KW-0614">Plasmid</keyword>
<feature type="region of interest" description="Disordered" evidence="5">
    <location>
        <begin position="1"/>
        <end position="20"/>
    </location>
</feature>
<dbReference type="RefSeq" id="WP_023851633.1">
    <property type="nucleotide sequence ID" value="NZ_CP047167.1"/>
</dbReference>
<keyword evidence="1" id="KW-0678">Repressor</keyword>
<reference evidence="7 8" key="1">
    <citation type="submission" date="2019-12" db="EMBL/GenBank/DDBJ databases">
        <title>Complete Genome Sequence of a Quorum-Sensing Bacterium,Rhodobacteraceae bacterium C31, Isolated from a marine microalgae symbiotic bacteria.</title>
        <authorList>
            <person name="Zhang Y."/>
        </authorList>
    </citation>
    <scope>NUCLEOTIDE SEQUENCE [LARGE SCALE GENOMIC DNA]</scope>
    <source>
        <strain evidence="7 8">C31</strain>
        <plasmid evidence="7 8">p-SCP1</plasmid>
    </source>
</reference>
<dbReference type="SUPFAM" id="SSF47413">
    <property type="entry name" value="lambda repressor-like DNA-binding domains"/>
    <property type="match status" value="1"/>
</dbReference>
<dbReference type="PANTHER" id="PTHR30146:SF95">
    <property type="entry name" value="RIBOSE OPERON REPRESSOR"/>
    <property type="match status" value="1"/>
</dbReference>
<dbReference type="Proteomes" id="UP000596387">
    <property type="component" value="Plasmid p-SCP1"/>
</dbReference>
<keyword evidence="8" id="KW-1185">Reference proteome</keyword>
<dbReference type="SUPFAM" id="SSF53822">
    <property type="entry name" value="Periplasmic binding protein-like I"/>
    <property type="match status" value="1"/>
</dbReference>
<dbReference type="EMBL" id="CP047167">
    <property type="protein sequence ID" value="QRF68605.1"/>
    <property type="molecule type" value="Genomic_DNA"/>
</dbReference>
<dbReference type="PANTHER" id="PTHR30146">
    <property type="entry name" value="LACI-RELATED TRANSCRIPTIONAL REPRESSOR"/>
    <property type="match status" value="1"/>
</dbReference>
<dbReference type="InterPro" id="IPR000843">
    <property type="entry name" value="HTH_LacI"/>
</dbReference>
<name>A0ABX7FEK9_9RHOB</name>
<dbReference type="Pfam" id="PF00356">
    <property type="entry name" value="LacI"/>
    <property type="match status" value="1"/>
</dbReference>
<keyword evidence="3" id="KW-0238">DNA-binding</keyword>
<evidence type="ECO:0000313" key="8">
    <source>
        <dbReference type="Proteomes" id="UP000596387"/>
    </source>
</evidence>
<dbReference type="CDD" id="cd06278">
    <property type="entry name" value="PBP1_LacI-like"/>
    <property type="match status" value="1"/>
</dbReference>
<keyword evidence="4" id="KW-0804">Transcription</keyword>
<evidence type="ECO:0000256" key="4">
    <source>
        <dbReference type="ARBA" id="ARBA00023163"/>
    </source>
</evidence>
<feature type="domain" description="HTH lacI-type" evidence="6">
    <location>
        <begin position="12"/>
        <end position="56"/>
    </location>
</feature>
<dbReference type="InterPro" id="IPR046335">
    <property type="entry name" value="LacI/GalR-like_sensor"/>
</dbReference>
<dbReference type="Gene3D" id="3.40.50.2300">
    <property type="match status" value="2"/>
</dbReference>
<evidence type="ECO:0000256" key="3">
    <source>
        <dbReference type="ARBA" id="ARBA00023125"/>
    </source>
</evidence>
<sequence>MRANSPDKPRKTTAKDVAARVGTSVSAVSRAFRPGSPVAEETRQKILKVAREMNYQIPGEQLTTKTDSGTIALIAGDLSNPFYPSVLEELSNEVMERGRRLILHVAPADRGIDSVLQQVLDYKAEGVIITSATMSSQLAGMCERRGLPVIMINRTQPDQNVNAVCCDNFRGARLIGQRLITSGRQRIGFLGGMRDTSTHMERWRGFREVMEDAGRPVHVELSGGFQYDIAFSAVSEALADPTRRPDSMFCANDIMALAAIDAAMRAGLSIPDDISIVGFDDIPMAAWQSYRLTTFRQPIRAMVREAVDMVESRIDGRTARGSVRTVPGRLIERASG</sequence>
<protein>
    <submittedName>
        <fullName evidence="7">Substrate-binding domain-containing protein</fullName>
    </submittedName>
</protein>
<evidence type="ECO:0000256" key="5">
    <source>
        <dbReference type="SAM" id="MobiDB-lite"/>
    </source>
</evidence>
<dbReference type="Gene3D" id="1.10.260.40">
    <property type="entry name" value="lambda repressor-like DNA-binding domains"/>
    <property type="match status" value="1"/>
</dbReference>
<evidence type="ECO:0000313" key="7">
    <source>
        <dbReference type="EMBL" id="QRF68605.1"/>
    </source>
</evidence>
<evidence type="ECO:0000256" key="1">
    <source>
        <dbReference type="ARBA" id="ARBA00022491"/>
    </source>
</evidence>
<dbReference type="InterPro" id="IPR028082">
    <property type="entry name" value="Peripla_BP_I"/>
</dbReference>